<evidence type="ECO:0000259" key="2">
    <source>
        <dbReference type="Pfam" id="PF05305"/>
    </source>
</evidence>
<dbReference type="InterPro" id="IPR007969">
    <property type="entry name" value="DUF732"/>
</dbReference>
<evidence type="ECO:0000313" key="5">
    <source>
        <dbReference type="Proteomes" id="UP000037179"/>
    </source>
</evidence>
<dbReference type="KEGG" id="nsr:NS506_03226"/>
<name>A0ABC9YTA4_9NOCA</name>
<evidence type="ECO:0000256" key="1">
    <source>
        <dbReference type="SAM" id="SignalP"/>
    </source>
</evidence>
<proteinExistence type="predicted"/>
<dbReference type="AlphaFoldDB" id="A0ABC9YTA4"/>
<feature type="domain" description="DUF732" evidence="2">
    <location>
        <begin position="47"/>
        <end position="116"/>
    </location>
</feature>
<organism evidence="4 5">
    <name type="scientific">Nocardia seriolae</name>
    <dbReference type="NCBI Taxonomy" id="37332"/>
    <lineage>
        <taxon>Bacteria</taxon>
        <taxon>Bacillati</taxon>
        <taxon>Actinomycetota</taxon>
        <taxon>Actinomycetes</taxon>
        <taxon>Mycobacteriales</taxon>
        <taxon>Nocardiaceae</taxon>
        <taxon>Nocardia</taxon>
    </lineage>
</organism>
<dbReference type="Proteomes" id="UP000037179">
    <property type="component" value="Unassembled WGS sequence"/>
</dbReference>
<dbReference type="RefSeq" id="WP_033090039.1">
    <property type="nucleotide sequence ID" value="NZ_AP017900.1"/>
</dbReference>
<dbReference type="GeneID" id="93373856"/>
<reference evidence="3 6" key="3">
    <citation type="submission" date="2016-10" db="EMBL/GenBank/DDBJ databases">
        <title>Genome sequence of Nocardia seriolae strain EM150506, isolated from Anguila japonica.</title>
        <authorList>
            <person name="Han H.-J."/>
        </authorList>
    </citation>
    <scope>NUCLEOTIDE SEQUENCE [LARGE SCALE GENOMIC DNA]</scope>
    <source>
        <strain evidence="3 6">EM150506</strain>
    </source>
</reference>
<reference evidence="4 5" key="2">
    <citation type="journal article" date="2016" name="Genome Announc.">
        <title>Draft Genome Sequence of Erythromycin- and Oxytetracycline-Sensitive Nocardia seriolae Strain U-1 (NBRC 110359).</title>
        <authorList>
            <person name="Imajoh M."/>
            <person name="Sukeda M."/>
            <person name="Shimizu M."/>
            <person name="Yamane J."/>
            <person name="Ohnishi K."/>
            <person name="Oshima S."/>
        </authorList>
    </citation>
    <scope>NUCLEOTIDE SEQUENCE [LARGE SCALE GENOMIC DNA]</scope>
    <source>
        <strain evidence="4 5">U-1</strain>
    </source>
</reference>
<dbReference type="Pfam" id="PF05305">
    <property type="entry name" value="DUF732"/>
    <property type="match status" value="1"/>
</dbReference>
<feature type="signal peptide" evidence="1">
    <location>
        <begin position="1"/>
        <end position="26"/>
    </location>
</feature>
<dbReference type="EMBL" id="BBYQ01000037">
    <property type="protein sequence ID" value="GAP28535.1"/>
    <property type="molecule type" value="Genomic_DNA"/>
</dbReference>
<gene>
    <name evidence="3" type="ORF">NS506_03226</name>
    <name evidence="4" type="ORF">NSK11_contig00037-0056</name>
</gene>
<sequence length="120" mass="12438">MRTISTLLAVGATAVALSAAAPTALAAPNTGSAGGSSDPGCGARSAADIRFLHDSYEDQHSCATQDAAIGLAESQCHWLDVYGNSAHNQIVLAEKSRSTLKYPYTFLGAAITAYCPRHKL</sequence>
<keyword evidence="1" id="KW-0732">Signal</keyword>
<dbReference type="Proteomes" id="UP000180166">
    <property type="component" value="Chromosome"/>
</dbReference>
<evidence type="ECO:0000313" key="4">
    <source>
        <dbReference type="EMBL" id="GAP28535.1"/>
    </source>
</evidence>
<feature type="chain" id="PRO_5044722390" description="DUF732 domain-containing protein" evidence="1">
    <location>
        <begin position="27"/>
        <end position="120"/>
    </location>
</feature>
<evidence type="ECO:0000313" key="6">
    <source>
        <dbReference type="Proteomes" id="UP000180166"/>
    </source>
</evidence>
<accession>A0ABC9YTA4</accession>
<protein>
    <recommendedName>
        <fullName evidence="2">DUF732 domain-containing protein</fullName>
    </recommendedName>
</protein>
<dbReference type="EMBL" id="CP017839">
    <property type="protein sequence ID" value="APA97279.1"/>
    <property type="molecule type" value="Genomic_DNA"/>
</dbReference>
<keyword evidence="5" id="KW-1185">Reference proteome</keyword>
<evidence type="ECO:0000313" key="3">
    <source>
        <dbReference type="EMBL" id="APA97279.1"/>
    </source>
</evidence>
<reference evidence="5" key="1">
    <citation type="submission" date="2015-07" db="EMBL/GenBank/DDBJ databases">
        <title>Nocardia seriolae U-1 whole genome shotgun sequence.</title>
        <authorList>
            <person name="Imajoh M."/>
            <person name="Fukumoto Y."/>
            <person name="Sukeda M."/>
            <person name="Yamane J."/>
            <person name="Yamasaki K."/>
            <person name="Shimizu M."/>
            <person name="Ohnishi K."/>
            <person name="Oshima S."/>
        </authorList>
    </citation>
    <scope>NUCLEOTIDE SEQUENCE [LARGE SCALE GENOMIC DNA]</scope>
    <source>
        <strain evidence="5">U-1</strain>
    </source>
</reference>